<protein>
    <recommendedName>
        <fullName evidence="2">DUF7703 domain-containing protein</fullName>
    </recommendedName>
</protein>
<evidence type="ECO:0000256" key="1">
    <source>
        <dbReference type="SAM" id="SignalP"/>
    </source>
</evidence>
<evidence type="ECO:0000259" key="2">
    <source>
        <dbReference type="Pfam" id="PF24802"/>
    </source>
</evidence>
<reference evidence="3 4" key="1">
    <citation type="submission" date="2015-04" db="EMBL/GenBank/DDBJ databases">
        <authorList>
            <person name="Heijne W.H."/>
            <person name="Fedorova N.D."/>
            <person name="Nierman W.C."/>
            <person name="Vollebregt A.W."/>
            <person name="Zhao Z."/>
            <person name="Wu L."/>
            <person name="Kumar M."/>
            <person name="Stam H."/>
            <person name="van den Berg M.A."/>
            <person name="Pel H.J."/>
        </authorList>
    </citation>
    <scope>NUCLEOTIDE SEQUENCE [LARGE SCALE GENOMIC DNA]</scope>
    <source>
        <strain evidence="3 4">CBS 393.64</strain>
    </source>
</reference>
<feature type="signal peptide" evidence="1">
    <location>
        <begin position="1"/>
        <end position="17"/>
    </location>
</feature>
<dbReference type="InterPro" id="IPR056120">
    <property type="entry name" value="DUF7703"/>
</dbReference>
<dbReference type="Proteomes" id="UP000053958">
    <property type="component" value="Unassembled WGS sequence"/>
</dbReference>
<proteinExistence type="predicted"/>
<evidence type="ECO:0000313" key="4">
    <source>
        <dbReference type="Proteomes" id="UP000053958"/>
    </source>
</evidence>
<feature type="domain" description="DUF7703" evidence="2">
    <location>
        <begin position="1"/>
        <end position="135"/>
    </location>
</feature>
<sequence>MILANILLLHVPTTVLTYGSNVNHPTSTFINGYNIMEKIQMTGFTIQEGIISGLYVYHTVKILQSASQQKRENRRIMQQLVGINVLIIIMDLALLGLEYASEYAIQITLKGAVYSLKLKLEFAVLGRLVDFVRLARHANSANSFRLGSLRYTADQGAGAPSTRADDPHFYGETVADAVVRPPQNSSEEQLNIPLGMILTKTEFSTSVEKRPPPEYDRDTDGSFFFAHL</sequence>
<dbReference type="AlphaFoldDB" id="A0A0F4YFX8"/>
<organism evidence="3 4">
    <name type="scientific">Rasamsonia emersonii (strain ATCC 16479 / CBS 393.64 / IMI 116815)</name>
    <dbReference type="NCBI Taxonomy" id="1408163"/>
    <lineage>
        <taxon>Eukaryota</taxon>
        <taxon>Fungi</taxon>
        <taxon>Dikarya</taxon>
        <taxon>Ascomycota</taxon>
        <taxon>Pezizomycotina</taxon>
        <taxon>Eurotiomycetes</taxon>
        <taxon>Eurotiomycetidae</taxon>
        <taxon>Eurotiales</taxon>
        <taxon>Trichocomaceae</taxon>
        <taxon>Rasamsonia</taxon>
    </lineage>
</organism>
<dbReference type="OrthoDB" id="405906at2759"/>
<dbReference type="PANTHER" id="PTHR37013:SF6">
    <property type="entry name" value="INTEGRAL MEMBRANE PROTEIN"/>
    <property type="match status" value="1"/>
</dbReference>
<dbReference type="Pfam" id="PF24802">
    <property type="entry name" value="DUF7703"/>
    <property type="match status" value="1"/>
</dbReference>
<gene>
    <name evidence="3" type="ORF">T310_9568</name>
</gene>
<dbReference type="RefSeq" id="XP_013323463.1">
    <property type="nucleotide sequence ID" value="XM_013468009.1"/>
</dbReference>
<dbReference type="PANTHER" id="PTHR37013">
    <property type="entry name" value="INTEGRAL MEMBRANE PROTEIN (AFU_ORTHOLOGUE AFUA_1G05950)-RELATED"/>
    <property type="match status" value="1"/>
</dbReference>
<dbReference type="EMBL" id="LASV01000733">
    <property type="protein sequence ID" value="KKA16851.1"/>
    <property type="molecule type" value="Genomic_DNA"/>
</dbReference>
<keyword evidence="4" id="KW-1185">Reference proteome</keyword>
<evidence type="ECO:0000313" key="3">
    <source>
        <dbReference type="EMBL" id="KKA16851.1"/>
    </source>
</evidence>
<accession>A0A0F4YFX8</accession>
<keyword evidence="1" id="KW-0732">Signal</keyword>
<dbReference type="GeneID" id="25321500"/>
<feature type="chain" id="PRO_5002481664" description="DUF7703 domain-containing protein" evidence="1">
    <location>
        <begin position="18"/>
        <end position="228"/>
    </location>
</feature>
<comment type="caution">
    <text evidence="3">The sequence shown here is derived from an EMBL/GenBank/DDBJ whole genome shotgun (WGS) entry which is preliminary data.</text>
</comment>
<name>A0A0F4YFX8_RASE3</name>